<comment type="similarity">
    <text evidence="8">Belongs to the two pore domain potassium channel (TC 1.A.1.8) family.</text>
</comment>
<evidence type="ECO:0000313" key="11">
    <source>
        <dbReference type="EMBL" id="KDR14501.1"/>
    </source>
</evidence>
<sequence length="237" mass="26332">SFVNQVFNELESPAEVSLLKDLQISVLKERQFLIHTILNHTILNSEYDHSDRLRNLTSLVSHKLSDYEKVVQEAVRGGVSLPQDPNNPAPQPTRWNFLQAVFFASTVLTTIGYGNIVPATFSGRVFCIVFALVGIPLTLSVIASMGHIFATAVSSLYARVRKHLPPAPGILTRVSIAARRSLMAVAAILFLFLYLAAGAGLFMLWEEDWTFFEGFYFCFVTMTTIGFGDLVPSTWPD</sequence>
<accession>A0A067QW29</accession>
<feature type="transmembrane region" description="Helical" evidence="9">
    <location>
        <begin position="182"/>
        <end position="205"/>
    </location>
</feature>
<dbReference type="GO" id="GO:0030322">
    <property type="term" value="P:stabilization of membrane potential"/>
    <property type="evidence" value="ECO:0007669"/>
    <property type="project" value="TreeGrafter"/>
</dbReference>
<evidence type="ECO:0000256" key="6">
    <source>
        <dbReference type="ARBA" id="ARBA00023136"/>
    </source>
</evidence>
<keyword evidence="3 8" id="KW-0812">Transmembrane</keyword>
<evidence type="ECO:0000256" key="2">
    <source>
        <dbReference type="ARBA" id="ARBA00022448"/>
    </source>
</evidence>
<proteinExistence type="inferred from homology"/>
<dbReference type="Proteomes" id="UP000027135">
    <property type="component" value="Unassembled WGS sequence"/>
</dbReference>
<dbReference type="InParanoid" id="A0A067QW29"/>
<dbReference type="FunCoup" id="A0A067QW29">
    <property type="interactions" value="3"/>
</dbReference>
<dbReference type="InterPro" id="IPR013099">
    <property type="entry name" value="K_chnl_dom"/>
</dbReference>
<dbReference type="GO" id="GO:0022841">
    <property type="term" value="F:potassium ion leak channel activity"/>
    <property type="evidence" value="ECO:0007669"/>
    <property type="project" value="TreeGrafter"/>
</dbReference>
<dbReference type="eggNOG" id="KOG1418">
    <property type="taxonomic scope" value="Eukaryota"/>
</dbReference>
<feature type="transmembrane region" description="Helical" evidence="9">
    <location>
        <begin position="128"/>
        <end position="153"/>
    </location>
</feature>
<keyword evidence="2 8" id="KW-0813">Transport</keyword>
<dbReference type="Gene3D" id="1.10.287.70">
    <property type="match status" value="1"/>
</dbReference>
<reference evidence="11 12" key="1">
    <citation type="journal article" date="2014" name="Nat. Commun.">
        <title>Molecular traces of alternative social organization in a termite genome.</title>
        <authorList>
            <person name="Terrapon N."/>
            <person name="Li C."/>
            <person name="Robertson H.M."/>
            <person name="Ji L."/>
            <person name="Meng X."/>
            <person name="Booth W."/>
            <person name="Chen Z."/>
            <person name="Childers C.P."/>
            <person name="Glastad K.M."/>
            <person name="Gokhale K."/>
            <person name="Gowin J."/>
            <person name="Gronenberg W."/>
            <person name="Hermansen R.A."/>
            <person name="Hu H."/>
            <person name="Hunt B.G."/>
            <person name="Huylmans A.K."/>
            <person name="Khalil S.M."/>
            <person name="Mitchell R.D."/>
            <person name="Munoz-Torres M.C."/>
            <person name="Mustard J.A."/>
            <person name="Pan H."/>
            <person name="Reese J.T."/>
            <person name="Scharf M.E."/>
            <person name="Sun F."/>
            <person name="Vogel H."/>
            <person name="Xiao J."/>
            <person name="Yang W."/>
            <person name="Yang Z."/>
            <person name="Yang Z."/>
            <person name="Zhou J."/>
            <person name="Zhu J."/>
            <person name="Brent C.S."/>
            <person name="Elsik C.G."/>
            <person name="Goodisman M.A."/>
            <person name="Liberles D.A."/>
            <person name="Roe R.M."/>
            <person name="Vargo E.L."/>
            <person name="Vilcinskas A."/>
            <person name="Wang J."/>
            <person name="Bornberg-Bauer E."/>
            <person name="Korb J."/>
            <person name="Zhang G."/>
            <person name="Liebig J."/>
        </authorList>
    </citation>
    <scope>NUCLEOTIDE SEQUENCE [LARGE SCALE GENOMIC DNA]</scope>
    <source>
        <tissue evidence="11">Whole organism</tissue>
    </source>
</reference>
<feature type="non-terminal residue" evidence="11">
    <location>
        <position position="1"/>
    </location>
</feature>
<organism evidence="11 12">
    <name type="scientific">Zootermopsis nevadensis</name>
    <name type="common">Dampwood termite</name>
    <dbReference type="NCBI Taxonomy" id="136037"/>
    <lineage>
        <taxon>Eukaryota</taxon>
        <taxon>Metazoa</taxon>
        <taxon>Ecdysozoa</taxon>
        <taxon>Arthropoda</taxon>
        <taxon>Hexapoda</taxon>
        <taxon>Insecta</taxon>
        <taxon>Pterygota</taxon>
        <taxon>Neoptera</taxon>
        <taxon>Polyneoptera</taxon>
        <taxon>Dictyoptera</taxon>
        <taxon>Blattodea</taxon>
        <taxon>Blattoidea</taxon>
        <taxon>Termitoidae</taxon>
        <taxon>Termopsidae</taxon>
        <taxon>Zootermopsis</taxon>
    </lineage>
</organism>
<dbReference type="SUPFAM" id="SSF81324">
    <property type="entry name" value="Voltage-gated potassium channels"/>
    <property type="match status" value="2"/>
</dbReference>
<dbReference type="GO" id="GO:0015271">
    <property type="term" value="F:outward rectifier potassium channel activity"/>
    <property type="evidence" value="ECO:0007669"/>
    <property type="project" value="TreeGrafter"/>
</dbReference>
<feature type="transmembrane region" description="Helical" evidence="9">
    <location>
        <begin position="97"/>
        <end position="116"/>
    </location>
</feature>
<keyword evidence="6 9" id="KW-0472">Membrane</keyword>
<evidence type="ECO:0000256" key="4">
    <source>
        <dbReference type="ARBA" id="ARBA00022989"/>
    </source>
</evidence>
<evidence type="ECO:0000256" key="5">
    <source>
        <dbReference type="ARBA" id="ARBA00023065"/>
    </source>
</evidence>
<dbReference type="InterPro" id="IPR003280">
    <property type="entry name" value="2pore_dom_K_chnl"/>
</dbReference>
<feature type="domain" description="Potassium channel" evidence="10">
    <location>
        <begin position="190"/>
        <end position="235"/>
    </location>
</feature>
<evidence type="ECO:0000256" key="9">
    <source>
        <dbReference type="SAM" id="Phobius"/>
    </source>
</evidence>
<keyword evidence="12" id="KW-1185">Reference proteome</keyword>
<evidence type="ECO:0000256" key="8">
    <source>
        <dbReference type="RuleBase" id="RU003857"/>
    </source>
</evidence>
<evidence type="ECO:0000256" key="3">
    <source>
        <dbReference type="ARBA" id="ARBA00022692"/>
    </source>
</evidence>
<evidence type="ECO:0000259" key="10">
    <source>
        <dbReference type="Pfam" id="PF07885"/>
    </source>
</evidence>
<feature type="transmembrane region" description="Helical" evidence="9">
    <location>
        <begin position="211"/>
        <end position="231"/>
    </location>
</feature>
<evidence type="ECO:0000313" key="12">
    <source>
        <dbReference type="Proteomes" id="UP000027135"/>
    </source>
</evidence>
<dbReference type="GO" id="GO:0005886">
    <property type="term" value="C:plasma membrane"/>
    <property type="evidence" value="ECO:0007669"/>
    <property type="project" value="TreeGrafter"/>
</dbReference>
<dbReference type="PANTHER" id="PTHR11003">
    <property type="entry name" value="POTASSIUM CHANNEL, SUBFAMILY K"/>
    <property type="match status" value="1"/>
</dbReference>
<name>A0A067QW29_ZOONE</name>
<gene>
    <name evidence="11" type="ORF">L798_10198</name>
</gene>
<keyword evidence="7 8" id="KW-0407">Ion channel</keyword>
<keyword evidence="5 8" id="KW-0406">Ion transport</keyword>
<comment type="subcellular location">
    <subcellularLocation>
        <location evidence="1">Membrane</location>
        <topology evidence="1">Multi-pass membrane protein</topology>
    </subcellularLocation>
</comment>
<evidence type="ECO:0000256" key="1">
    <source>
        <dbReference type="ARBA" id="ARBA00004141"/>
    </source>
</evidence>
<dbReference type="EMBL" id="KK852878">
    <property type="protein sequence ID" value="KDR14501.1"/>
    <property type="molecule type" value="Genomic_DNA"/>
</dbReference>
<dbReference type="PRINTS" id="PR01333">
    <property type="entry name" value="2POREKCHANEL"/>
</dbReference>
<dbReference type="AlphaFoldDB" id="A0A067QW29"/>
<dbReference type="PANTHER" id="PTHR11003:SF142">
    <property type="entry name" value="POTASSIUM CHANNEL DOMAIN-CONTAINING PROTEIN"/>
    <property type="match status" value="1"/>
</dbReference>
<evidence type="ECO:0000256" key="7">
    <source>
        <dbReference type="ARBA" id="ARBA00023303"/>
    </source>
</evidence>
<keyword evidence="4 9" id="KW-1133">Transmembrane helix</keyword>
<feature type="domain" description="Potassium channel" evidence="10">
    <location>
        <begin position="94"/>
        <end position="149"/>
    </location>
</feature>
<dbReference type="STRING" id="136037.A0A067QW29"/>
<dbReference type="OMA" id="MGHIFAT"/>
<protein>
    <recommendedName>
        <fullName evidence="10">Potassium channel domain-containing protein</fullName>
    </recommendedName>
</protein>
<dbReference type="Pfam" id="PF07885">
    <property type="entry name" value="Ion_trans_2"/>
    <property type="match status" value="2"/>
</dbReference>